<evidence type="ECO:0000256" key="5">
    <source>
        <dbReference type="ARBA" id="ARBA00023163"/>
    </source>
</evidence>
<dbReference type="Pfam" id="PF08281">
    <property type="entry name" value="Sigma70_r4_2"/>
    <property type="match status" value="1"/>
</dbReference>
<feature type="domain" description="RNA polymerase sigma factor 70 region 4 type 2" evidence="7">
    <location>
        <begin position="132"/>
        <end position="173"/>
    </location>
</feature>
<feature type="domain" description="RNA polymerase sigma-70 region 2" evidence="6">
    <location>
        <begin position="26"/>
        <end position="91"/>
    </location>
</feature>
<dbReference type="AlphaFoldDB" id="A0A2U3KUB8"/>
<dbReference type="Proteomes" id="UP000238701">
    <property type="component" value="Unassembled WGS sequence"/>
</dbReference>
<keyword evidence="3" id="KW-0731">Sigma factor</keyword>
<organism evidence="8 9">
    <name type="scientific">Candidatus Sulfotelmatobacter kueseliae</name>
    <dbReference type="NCBI Taxonomy" id="2042962"/>
    <lineage>
        <taxon>Bacteria</taxon>
        <taxon>Pseudomonadati</taxon>
        <taxon>Acidobacteriota</taxon>
        <taxon>Terriglobia</taxon>
        <taxon>Terriglobales</taxon>
        <taxon>Candidatus Korobacteraceae</taxon>
        <taxon>Candidatus Sulfotelmatobacter</taxon>
    </lineage>
</organism>
<keyword evidence="2" id="KW-0805">Transcription regulation</keyword>
<dbReference type="SUPFAM" id="SSF88946">
    <property type="entry name" value="Sigma2 domain of RNA polymerase sigma factors"/>
    <property type="match status" value="1"/>
</dbReference>
<dbReference type="Gene3D" id="1.10.10.10">
    <property type="entry name" value="Winged helix-like DNA-binding domain superfamily/Winged helix DNA-binding domain"/>
    <property type="match status" value="1"/>
</dbReference>
<name>A0A2U3KUB8_9BACT</name>
<accession>A0A2U3KUB8</accession>
<evidence type="ECO:0000256" key="2">
    <source>
        <dbReference type="ARBA" id="ARBA00023015"/>
    </source>
</evidence>
<dbReference type="InterPro" id="IPR039425">
    <property type="entry name" value="RNA_pol_sigma-70-like"/>
</dbReference>
<dbReference type="GO" id="GO:0003677">
    <property type="term" value="F:DNA binding"/>
    <property type="evidence" value="ECO:0007669"/>
    <property type="project" value="UniProtKB-KW"/>
</dbReference>
<dbReference type="InterPro" id="IPR013324">
    <property type="entry name" value="RNA_pol_sigma_r3/r4-like"/>
</dbReference>
<dbReference type="CDD" id="cd06171">
    <property type="entry name" value="Sigma70_r4"/>
    <property type="match status" value="1"/>
</dbReference>
<keyword evidence="5" id="KW-0804">Transcription</keyword>
<gene>
    <name evidence="8" type="ORF">SBA1_480027</name>
</gene>
<dbReference type="NCBIfam" id="TIGR02937">
    <property type="entry name" value="sigma70-ECF"/>
    <property type="match status" value="1"/>
</dbReference>
<evidence type="ECO:0000256" key="1">
    <source>
        <dbReference type="ARBA" id="ARBA00010641"/>
    </source>
</evidence>
<dbReference type="InterPro" id="IPR014284">
    <property type="entry name" value="RNA_pol_sigma-70_dom"/>
</dbReference>
<dbReference type="PANTHER" id="PTHR43133:SF8">
    <property type="entry name" value="RNA POLYMERASE SIGMA FACTOR HI_1459-RELATED"/>
    <property type="match status" value="1"/>
</dbReference>
<dbReference type="InterPro" id="IPR013249">
    <property type="entry name" value="RNA_pol_sigma70_r4_t2"/>
</dbReference>
<evidence type="ECO:0000256" key="3">
    <source>
        <dbReference type="ARBA" id="ARBA00023082"/>
    </source>
</evidence>
<dbReference type="EMBL" id="OMOD01000142">
    <property type="protein sequence ID" value="SPF43157.1"/>
    <property type="molecule type" value="Genomic_DNA"/>
</dbReference>
<dbReference type="PANTHER" id="PTHR43133">
    <property type="entry name" value="RNA POLYMERASE ECF-TYPE SIGMA FACTO"/>
    <property type="match status" value="1"/>
</dbReference>
<dbReference type="InterPro" id="IPR036388">
    <property type="entry name" value="WH-like_DNA-bd_sf"/>
</dbReference>
<evidence type="ECO:0000256" key="4">
    <source>
        <dbReference type="ARBA" id="ARBA00023125"/>
    </source>
</evidence>
<dbReference type="GO" id="GO:0006352">
    <property type="term" value="P:DNA-templated transcription initiation"/>
    <property type="evidence" value="ECO:0007669"/>
    <property type="project" value="InterPro"/>
</dbReference>
<sequence length="198" mass="22988">MKGAASVARITERMSLEQNRRISEVVKQEQSRLRNFIRRRVPDPRDAEDILQEVFYELVEANRLLMPIEHVTGWLFRVTRNRITDLFRKKTPESFSHAALADDEEELLHLEDLLPSPDAGPDALYARSVLLDELESALDELPDEQREVFVGHELEGRSFKQMAAETGVSVNTLLSRKRYAVLHLRERLRSIYDEFTKA</sequence>
<comment type="similarity">
    <text evidence="1">Belongs to the sigma-70 factor family. ECF subfamily.</text>
</comment>
<evidence type="ECO:0000313" key="8">
    <source>
        <dbReference type="EMBL" id="SPF43157.1"/>
    </source>
</evidence>
<dbReference type="Gene3D" id="1.10.1740.10">
    <property type="match status" value="1"/>
</dbReference>
<dbReference type="SUPFAM" id="SSF88659">
    <property type="entry name" value="Sigma3 and sigma4 domains of RNA polymerase sigma factors"/>
    <property type="match status" value="1"/>
</dbReference>
<dbReference type="GO" id="GO:0016987">
    <property type="term" value="F:sigma factor activity"/>
    <property type="evidence" value="ECO:0007669"/>
    <property type="project" value="UniProtKB-KW"/>
</dbReference>
<protein>
    <submittedName>
        <fullName evidence="8">RNA polymerase, sigma-24 subunit, ECF subfamily</fullName>
    </submittedName>
</protein>
<dbReference type="InterPro" id="IPR013325">
    <property type="entry name" value="RNA_pol_sigma_r2"/>
</dbReference>
<proteinExistence type="inferred from homology"/>
<evidence type="ECO:0000259" key="7">
    <source>
        <dbReference type="Pfam" id="PF08281"/>
    </source>
</evidence>
<keyword evidence="4" id="KW-0238">DNA-binding</keyword>
<dbReference type="InterPro" id="IPR007627">
    <property type="entry name" value="RNA_pol_sigma70_r2"/>
</dbReference>
<dbReference type="Pfam" id="PF04542">
    <property type="entry name" value="Sigma70_r2"/>
    <property type="match status" value="1"/>
</dbReference>
<evidence type="ECO:0000313" key="9">
    <source>
        <dbReference type="Proteomes" id="UP000238701"/>
    </source>
</evidence>
<reference evidence="9" key="1">
    <citation type="submission" date="2018-02" db="EMBL/GenBank/DDBJ databases">
        <authorList>
            <person name="Hausmann B."/>
        </authorList>
    </citation>
    <scope>NUCLEOTIDE SEQUENCE [LARGE SCALE GENOMIC DNA]</scope>
    <source>
        <strain evidence="9">Peat soil MAG SbA1</strain>
    </source>
</reference>
<evidence type="ECO:0000259" key="6">
    <source>
        <dbReference type="Pfam" id="PF04542"/>
    </source>
</evidence>